<proteinExistence type="predicted"/>
<feature type="transmembrane region" description="Helical" evidence="11">
    <location>
        <begin position="12"/>
        <end position="39"/>
    </location>
</feature>
<evidence type="ECO:0000256" key="4">
    <source>
        <dbReference type="ARBA" id="ARBA00022692"/>
    </source>
</evidence>
<dbReference type="InterPro" id="IPR006153">
    <property type="entry name" value="Cation/H_exchanger_TM"/>
</dbReference>
<dbReference type="Pfam" id="PF00999">
    <property type="entry name" value="Na_H_Exchanger"/>
    <property type="match status" value="1"/>
</dbReference>
<name>A0AA41W9L7_9BACT</name>
<evidence type="ECO:0000259" key="12">
    <source>
        <dbReference type="Pfam" id="PF00999"/>
    </source>
</evidence>
<keyword evidence="5 11" id="KW-1133">Transmembrane helix</keyword>
<dbReference type="EMBL" id="JAMSLR010000001">
    <property type="protein sequence ID" value="MCM8747792.1"/>
    <property type="molecule type" value="Genomic_DNA"/>
</dbReference>
<evidence type="ECO:0000313" key="14">
    <source>
        <dbReference type="Proteomes" id="UP001165306"/>
    </source>
</evidence>
<dbReference type="Proteomes" id="UP001165306">
    <property type="component" value="Unassembled WGS sequence"/>
</dbReference>
<dbReference type="InterPro" id="IPR038770">
    <property type="entry name" value="Na+/solute_symporter_sf"/>
</dbReference>
<evidence type="ECO:0000256" key="6">
    <source>
        <dbReference type="ARBA" id="ARBA00023053"/>
    </source>
</evidence>
<evidence type="ECO:0000256" key="3">
    <source>
        <dbReference type="ARBA" id="ARBA00022449"/>
    </source>
</evidence>
<keyword evidence="4 11" id="KW-0812">Transmembrane</keyword>
<feature type="transmembrane region" description="Helical" evidence="11">
    <location>
        <begin position="284"/>
        <end position="303"/>
    </location>
</feature>
<keyword evidence="8 11" id="KW-0472">Membrane</keyword>
<accession>A0AA41W9L7</accession>
<dbReference type="Gene3D" id="1.20.1530.20">
    <property type="match status" value="1"/>
</dbReference>
<evidence type="ECO:0000256" key="8">
    <source>
        <dbReference type="ARBA" id="ARBA00023136"/>
    </source>
</evidence>
<evidence type="ECO:0000313" key="13">
    <source>
        <dbReference type="EMBL" id="MCM8747792.1"/>
    </source>
</evidence>
<gene>
    <name evidence="13" type="ORF">NET02_01375</name>
</gene>
<keyword evidence="9" id="KW-0739">Sodium transport</keyword>
<feature type="transmembrane region" description="Helical" evidence="11">
    <location>
        <begin position="315"/>
        <end position="335"/>
    </location>
</feature>
<dbReference type="GO" id="GO:0006814">
    <property type="term" value="P:sodium ion transport"/>
    <property type="evidence" value="ECO:0007669"/>
    <property type="project" value="UniProtKB-KW"/>
</dbReference>
<keyword evidence="6" id="KW-0915">Sodium</keyword>
<dbReference type="GO" id="GO:1902600">
    <property type="term" value="P:proton transmembrane transport"/>
    <property type="evidence" value="ECO:0007669"/>
    <property type="project" value="InterPro"/>
</dbReference>
<feature type="transmembrane region" description="Helical" evidence="11">
    <location>
        <begin position="255"/>
        <end position="278"/>
    </location>
</feature>
<dbReference type="PANTHER" id="PTHR43562:SF3">
    <property type="entry name" value="SODIUM ION_PROTON EXCHANGER (EUROFUNG)"/>
    <property type="match status" value="1"/>
</dbReference>
<organism evidence="13 14">
    <name type="scientific">Thermalbibacter longus</name>
    <dbReference type="NCBI Taxonomy" id="2951981"/>
    <lineage>
        <taxon>Bacteria</taxon>
        <taxon>Pseudomonadati</taxon>
        <taxon>Thermomicrobiota</taxon>
        <taxon>Thermomicrobia</taxon>
        <taxon>Thermomicrobiales</taxon>
        <taxon>Thermomicrobiaceae</taxon>
        <taxon>Thermalbibacter</taxon>
    </lineage>
</organism>
<feature type="region of interest" description="Disordered" evidence="10">
    <location>
        <begin position="374"/>
        <end position="400"/>
    </location>
</feature>
<feature type="domain" description="Cation/H+ exchanger transmembrane" evidence="12">
    <location>
        <begin position="13"/>
        <end position="362"/>
    </location>
</feature>
<comment type="caution">
    <text evidence="13">The sequence shown here is derived from an EMBL/GenBank/DDBJ whole genome shotgun (WGS) entry which is preliminary data.</text>
</comment>
<feature type="transmembrane region" description="Helical" evidence="11">
    <location>
        <begin position="145"/>
        <end position="165"/>
    </location>
</feature>
<protein>
    <submittedName>
        <fullName evidence="13">Cation:proton antiporter</fullName>
    </submittedName>
</protein>
<evidence type="ECO:0000256" key="1">
    <source>
        <dbReference type="ARBA" id="ARBA00004141"/>
    </source>
</evidence>
<evidence type="ECO:0000256" key="7">
    <source>
        <dbReference type="ARBA" id="ARBA00023065"/>
    </source>
</evidence>
<keyword evidence="14" id="KW-1185">Reference proteome</keyword>
<feature type="transmembrane region" description="Helical" evidence="11">
    <location>
        <begin position="206"/>
        <end position="221"/>
    </location>
</feature>
<evidence type="ECO:0000256" key="9">
    <source>
        <dbReference type="ARBA" id="ARBA00023201"/>
    </source>
</evidence>
<dbReference type="AlphaFoldDB" id="A0AA41W9L7"/>
<evidence type="ECO:0000256" key="11">
    <source>
        <dbReference type="SAM" id="Phobius"/>
    </source>
</evidence>
<dbReference type="GO" id="GO:0015297">
    <property type="term" value="F:antiporter activity"/>
    <property type="evidence" value="ECO:0007669"/>
    <property type="project" value="UniProtKB-KW"/>
</dbReference>
<feature type="transmembrane region" description="Helical" evidence="11">
    <location>
        <begin position="171"/>
        <end position="194"/>
    </location>
</feature>
<evidence type="ECO:0000256" key="5">
    <source>
        <dbReference type="ARBA" id="ARBA00022989"/>
    </source>
</evidence>
<comment type="subcellular location">
    <subcellularLocation>
        <location evidence="1">Membrane</location>
        <topology evidence="1">Multi-pass membrane protein</topology>
    </subcellularLocation>
</comment>
<keyword evidence="7" id="KW-0406">Ion transport</keyword>
<feature type="transmembrane region" description="Helical" evidence="11">
    <location>
        <begin position="83"/>
        <end position="106"/>
    </location>
</feature>
<feature type="transmembrane region" description="Helical" evidence="11">
    <location>
        <begin position="51"/>
        <end position="71"/>
    </location>
</feature>
<keyword evidence="2" id="KW-0813">Transport</keyword>
<sequence>MEHVWGTAAIWMALALVASLFSIRLGISVALVEIAVGVFGGNVLHLEVSEWINALAGIGAVVLTFLAGAEIDPESLRRHLKPSLAIGIAGFVFPFLGAAAFARFVAGWAPDSAWIAGIALSTTSVAVVYAVMVETGLNQTELGKLILAACFINDLGTVLALGLIFAGFDRWLVVFAAVTALVLWPLPRLTRWVIQTWGGRVSEPEVKFLLLVLFALGWLATRAGSEAVLPSYLIGLVVAGVFQESRALMLRLRTIAFGALTPFYFIKAGLFVSIPAIISRAALIGAFLLVKMVAKLVGVWPLTRAFAMERRSGTYTTLLMSTGLTFGTISALFGLTNGLIDQSQYTVLVTAVIGSAVVPTLIAQTWFLPETAPAGAREPGQASVSTLPAMESSSLSEGED</sequence>
<dbReference type="RefSeq" id="WP_284055577.1">
    <property type="nucleotide sequence ID" value="NZ_JAMSLR010000001.1"/>
</dbReference>
<feature type="compositionally biased region" description="Polar residues" evidence="10">
    <location>
        <begin position="382"/>
        <end position="400"/>
    </location>
</feature>
<keyword evidence="3" id="KW-0050">Antiport</keyword>
<feature type="transmembrane region" description="Helical" evidence="11">
    <location>
        <begin position="112"/>
        <end position="133"/>
    </location>
</feature>
<feature type="transmembrane region" description="Helical" evidence="11">
    <location>
        <begin position="347"/>
        <end position="368"/>
    </location>
</feature>
<reference evidence="13" key="1">
    <citation type="submission" date="2022-06" db="EMBL/GenBank/DDBJ databases">
        <title>CFH 74404 Thermomicrobiaceae sp.</title>
        <authorList>
            <person name="Ming H."/>
            <person name="Li W.-J."/>
            <person name="Zhao Z."/>
        </authorList>
    </citation>
    <scope>NUCLEOTIDE SEQUENCE</scope>
    <source>
        <strain evidence="13">CFH 74404</strain>
    </source>
</reference>
<evidence type="ECO:0000256" key="10">
    <source>
        <dbReference type="SAM" id="MobiDB-lite"/>
    </source>
</evidence>
<dbReference type="PANTHER" id="PTHR43562">
    <property type="entry name" value="NAPA-TYPE SODIUM/HYDROGEN ANTIPORTER"/>
    <property type="match status" value="1"/>
</dbReference>
<evidence type="ECO:0000256" key="2">
    <source>
        <dbReference type="ARBA" id="ARBA00022448"/>
    </source>
</evidence>
<dbReference type="GO" id="GO:0016020">
    <property type="term" value="C:membrane"/>
    <property type="evidence" value="ECO:0007669"/>
    <property type="project" value="UniProtKB-SubCell"/>
</dbReference>